<keyword evidence="1" id="KW-0547">Nucleotide-binding</keyword>
<dbReference type="GO" id="GO:0000166">
    <property type="term" value="F:nucleotide binding"/>
    <property type="evidence" value="ECO:0007669"/>
    <property type="project" value="UniProtKB-KW"/>
</dbReference>
<dbReference type="EMBL" id="DF820467">
    <property type="protein sequence ID" value="GAK58347.1"/>
    <property type="molecule type" value="Genomic_DNA"/>
</dbReference>
<feature type="domain" description="Calcineurin-like phosphoesterase" evidence="2">
    <location>
        <begin position="62"/>
        <end position="248"/>
    </location>
</feature>
<dbReference type="Pfam" id="PF00149">
    <property type="entry name" value="Metallophos"/>
    <property type="match status" value="1"/>
</dbReference>
<dbReference type="GO" id="GO:0008253">
    <property type="term" value="F:5'-nucleotidase activity"/>
    <property type="evidence" value="ECO:0007669"/>
    <property type="project" value="TreeGrafter"/>
</dbReference>
<dbReference type="Proteomes" id="UP000030661">
    <property type="component" value="Unassembled WGS sequence"/>
</dbReference>
<dbReference type="GO" id="GO:0009166">
    <property type="term" value="P:nucleotide catabolic process"/>
    <property type="evidence" value="ECO:0007669"/>
    <property type="project" value="InterPro"/>
</dbReference>
<dbReference type="PANTHER" id="PTHR11575">
    <property type="entry name" value="5'-NUCLEOTIDASE-RELATED"/>
    <property type="match status" value="1"/>
</dbReference>
<dbReference type="AlphaFoldDB" id="A0A081C192"/>
<organism evidence="3">
    <name type="scientific">Vecturithrix granuli</name>
    <dbReference type="NCBI Taxonomy" id="1499967"/>
    <lineage>
        <taxon>Bacteria</taxon>
        <taxon>Candidatus Moduliflexota</taxon>
        <taxon>Candidatus Vecturitrichia</taxon>
        <taxon>Candidatus Vecturitrichales</taxon>
        <taxon>Candidatus Vecturitrichaceae</taxon>
        <taxon>Candidatus Vecturithrix</taxon>
    </lineage>
</organism>
<dbReference type="HOGENOM" id="CLU_005854_7_0_0"/>
<dbReference type="STRING" id="1499967.U27_05321"/>
<proteinExistence type="inferred from homology"/>
<dbReference type="PANTHER" id="PTHR11575:SF46">
    <property type="entry name" value="PROTEIN USHA"/>
    <property type="match status" value="1"/>
</dbReference>
<protein>
    <submittedName>
        <fullName evidence="3">5'-nucleotidase/2',3'-cyclic phosphodiesterase and related esterase</fullName>
    </submittedName>
</protein>
<gene>
    <name evidence="3" type="ORF">U27_05321</name>
</gene>
<dbReference type="Gene3D" id="3.60.21.10">
    <property type="match status" value="1"/>
</dbReference>
<dbReference type="InterPro" id="IPR006179">
    <property type="entry name" value="5_nucleotidase/apyrase"/>
</dbReference>
<evidence type="ECO:0000313" key="4">
    <source>
        <dbReference type="Proteomes" id="UP000030661"/>
    </source>
</evidence>
<dbReference type="eggNOG" id="COG0737">
    <property type="taxonomic scope" value="Bacteria"/>
</dbReference>
<dbReference type="InterPro" id="IPR029052">
    <property type="entry name" value="Metallo-depent_PP-like"/>
</dbReference>
<dbReference type="GO" id="GO:0030288">
    <property type="term" value="C:outer membrane-bounded periplasmic space"/>
    <property type="evidence" value="ECO:0007669"/>
    <property type="project" value="TreeGrafter"/>
</dbReference>
<sequence length="301" mass="33164">MKFTKTSFSAIVFIAVVCLFLSPTISLAKIYHLTILHTNTHSGHFLKFDEYPVHDIRGMAARSTLVNIVRAEVEEAGGHVLLLSAGDVNIGTPESDLLYAEPDFKLMNMLGYDAMAIGNFDLHHPPEVLMQQQEWAGFPFLSANVVKKEAGEILVDPYIVKEYDGLHVAIFGLTVEQADFTSKHGGMFESRSVIETAKKLVPQLRQKADIVIALTHIGHIIESGGSYRTPGDIQLAEEVTEIDVIVGGETNTIFTGLKAIGNTLLVNPGMYGRYVGRLDLTIDSERRKKLATIPIHSFRST</sequence>
<evidence type="ECO:0000313" key="3">
    <source>
        <dbReference type="EMBL" id="GAK58347.1"/>
    </source>
</evidence>
<dbReference type="GO" id="GO:0008768">
    <property type="term" value="F:UDP-sugar diphosphatase activity"/>
    <property type="evidence" value="ECO:0007669"/>
    <property type="project" value="TreeGrafter"/>
</dbReference>
<comment type="similarity">
    <text evidence="1">Belongs to the 5'-nucleotidase family.</text>
</comment>
<dbReference type="SUPFAM" id="SSF56300">
    <property type="entry name" value="Metallo-dependent phosphatases"/>
    <property type="match status" value="1"/>
</dbReference>
<keyword evidence="1" id="KW-0378">Hydrolase</keyword>
<evidence type="ECO:0000256" key="1">
    <source>
        <dbReference type="RuleBase" id="RU362119"/>
    </source>
</evidence>
<keyword evidence="4" id="KW-1185">Reference proteome</keyword>
<accession>A0A081C192</accession>
<evidence type="ECO:0000259" key="2">
    <source>
        <dbReference type="Pfam" id="PF00149"/>
    </source>
</evidence>
<reference evidence="3" key="1">
    <citation type="journal article" date="2015" name="PeerJ">
        <title>First genomic representation of candidate bacterial phylum KSB3 points to enhanced environmental sensing as a trigger of wastewater bulking.</title>
        <authorList>
            <person name="Sekiguchi Y."/>
            <person name="Ohashi A."/>
            <person name="Parks D.H."/>
            <person name="Yamauchi T."/>
            <person name="Tyson G.W."/>
            <person name="Hugenholtz P."/>
        </authorList>
    </citation>
    <scope>NUCLEOTIDE SEQUENCE [LARGE SCALE GENOMIC DNA]</scope>
</reference>
<dbReference type="PRINTS" id="PR01607">
    <property type="entry name" value="APYRASEFAMLY"/>
</dbReference>
<dbReference type="InterPro" id="IPR004843">
    <property type="entry name" value="Calcineurin-like_PHP"/>
</dbReference>
<name>A0A081C192_VECG1</name>